<name>A0A2R4T1W6_9ACTN</name>
<keyword evidence="4" id="KW-0045">Antibiotic biosynthesis</keyword>
<dbReference type="InterPro" id="IPR048284">
    <property type="entry name" value="EryCIII-like_N"/>
</dbReference>
<evidence type="ECO:0000256" key="3">
    <source>
        <dbReference type="ARBA" id="ARBA00022679"/>
    </source>
</evidence>
<evidence type="ECO:0000313" key="7">
    <source>
        <dbReference type="EMBL" id="AVZ73111.1"/>
    </source>
</evidence>
<dbReference type="EMBL" id="CP026304">
    <property type="protein sequence ID" value="AVZ73111.1"/>
    <property type="molecule type" value="Genomic_DNA"/>
</dbReference>
<keyword evidence="8" id="KW-1185">Reference proteome</keyword>
<feature type="domain" description="Erythromycin biosynthesis protein CIII-like C-terminal" evidence="5">
    <location>
        <begin position="275"/>
        <end position="416"/>
    </location>
</feature>
<evidence type="ECO:0000256" key="2">
    <source>
        <dbReference type="ARBA" id="ARBA00022676"/>
    </source>
</evidence>
<organism evidence="7 8">
    <name type="scientific">Streptomyces lunaelactis</name>
    <dbReference type="NCBI Taxonomy" id="1535768"/>
    <lineage>
        <taxon>Bacteria</taxon>
        <taxon>Bacillati</taxon>
        <taxon>Actinomycetota</taxon>
        <taxon>Actinomycetes</taxon>
        <taxon>Kitasatosporales</taxon>
        <taxon>Streptomycetaceae</taxon>
        <taxon>Streptomyces</taxon>
    </lineage>
</organism>
<evidence type="ECO:0000256" key="1">
    <source>
        <dbReference type="ARBA" id="ARBA00006962"/>
    </source>
</evidence>
<dbReference type="GO" id="GO:0008194">
    <property type="term" value="F:UDP-glycosyltransferase activity"/>
    <property type="evidence" value="ECO:0007669"/>
    <property type="project" value="InterPro"/>
</dbReference>
<comment type="similarity">
    <text evidence="1">Belongs to the glycosyltransferase 28 family.</text>
</comment>
<dbReference type="Proteomes" id="UP000244201">
    <property type="component" value="Chromosome"/>
</dbReference>
<evidence type="ECO:0000259" key="6">
    <source>
        <dbReference type="Pfam" id="PF21036"/>
    </source>
</evidence>
<dbReference type="InterPro" id="IPR010610">
    <property type="entry name" value="EryCIII-like_C"/>
</dbReference>
<proteinExistence type="inferred from homology"/>
<dbReference type="Pfam" id="PF21036">
    <property type="entry name" value="EryCIII-like_N"/>
    <property type="match status" value="1"/>
</dbReference>
<dbReference type="RefSeq" id="WP_108148788.1">
    <property type="nucleotide sequence ID" value="NZ_CP026304.1"/>
</dbReference>
<evidence type="ECO:0000259" key="5">
    <source>
        <dbReference type="Pfam" id="PF06722"/>
    </source>
</evidence>
<evidence type="ECO:0000313" key="8">
    <source>
        <dbReference type="Proteomes" id="UP000244201"/>
    </source>
</evidence>
<dbReference type="OrthoDB" id="3863369at2"/>
<dbReference type="NCBIfam" id="TIGR04516">
    <property type="entry name" value="glycosyl_450act"/>
    <property type="match status" value="1"/>
</dbReference>
<dbReference type="SUPFAM" id="SSF53756">
    <property type="entry name" value="UDP-Glycosyltransferase/glycogen phosphorylase"/>
    <property type="match status" value="1"/>
</dbReference>
<dbReference type="InterPro" id="IPR002213">
    <property type="entry name" value="UDP_glucos_trans"/>
</dbReference>
<protein>
    <submittedName>
        <fullName evidence="7">Glycosyl transferase</fullName>
    </submittedName>
</protein>
<reference evidence="7 8" key="1">
    <citation type="submission" date="2018-01" db="EMBL/GenBank/DDBJ databases">
        <title>Complete genome sequence of Streptomyces lunaelactis MM109T, a Ferroverdin A producer isolated from cave moonmilk deposits.</title>
        <authorList>
            <person name="Naome A."/>
            <person name="Martinet L."/>
            <person name="Maciejewska M."/>
            <person name="Anderssen S."/>
            <person name="Adam D."/>
            <person name="Tenconi E."/>
            <person name="Deflandre B."/>
            <person name="Arguelles-Arias A."/>
            <person name="Calusinska M."/>
            <person name="Copieters W."/>
            <person name="Karim L."/>
            <person name="Hanikenne M."/>
            <person name="Baurain D."/>
            <person name="van Wezel G."/>
            <person name="Smargiasso N."/>
            <person name="de Pauw E."/>
            <person name="Delfosse P."/>
            <person name="Rigali S."/>
        </authorList>
    </citation>
    <scope>NUCLEOTIDE SEQUENCE [LARGE SCALE GENOMIC DNA]</scope>
    <source>
        <strain evidence="7 8">MM109</strain>
    </source>
</reference>
<sequence length="433" mass="47368">MRVLFTTYPERTHFLLMVPLAWALRTAGHEVRFASQPKFADTITQAGLTAVPVGSNRDLWQILSRDPGWLGPMEQGGMPMPYDVTGREPEDISWEYLSEGFTRQVRRWHMASNLPMVADLVAFAQAWKPDLVIWDPLTYAGSVAAKACGAAHARLLFGTDMYGVTRDHFLRLASDQPEEDRIDPMREWLEGHAVKYGATFDETMITGQVTIDLVPESLQQRANRTYLPLRYVPYGGPATVPAWLRTKPAKPRVALTLGLSTTGHGGEYAAGVQDILDGLADLDIEVVATIAESEQTKLTRIPDNARVVSFAPLDALAATCDAVIHHAGYGTLATTALRGLPHLMLPWDNDGPALAEAVSVTGAGLVLNPKETTGEAVRDAVLRLLSEPGFRKGAEALRGTLLDMPTPNQLVPELEQFVASHQKTQTQTQKTGE</sequence>
<keyword evidence="3 7" id="KW-0808">Transferase</keyword>
<feature type="domain" description="Erythromycin biosynthesis protein CIII-like N-terminal" evidence="6">
    <location>
        <begin position="22"/>
        <end position="258"/>
    </location>
</feature>
<dbReference type="InterPro" id="IPR030953">
    <property type="entry name" value="Glycosyl_450act"/>
</dbReference>
<keyword evidence="2" id="KW-0328">Glycosyltransferase</keyword>
<dbReference type="CDD" id="cd03784">
    <property type="entry name" value="GT1_Gtf-like"/>
    <property type="match status" value="1"/>
</dbReference>
<gene>
    <name evidence="7" type="ORF">SLUN_13875</name>
</gene>
<dbReference type="PANTHER" id="PTHR48050:SF13">
    <property type="entry name" value="STEROL 3-BETA-GLUCOSYLTRANSFERASE UGT80A2"/>
    <property type="match status" value="1"/>
</dbReference>
<dbReference type="GO" id="GO:0017000">
    <property type="term" value="P:antibiotic biosynthetic process"/>
    <property type="evidence" value="ECO:0007669"/>
    <property type="project" value="UniProtKB-KW"/>
</dbReference>
<dbReference type="Gene3D" id="3.40.50.2000">
    <property type="entry name" value="Glycogen Phosphorylase B"/>
    <property type="match status" value="2"/>
</dbReference>
<dbReference type="AlphaFoldDB" id="A0A2R4T1W6"/>
<dbReference type="FunFam" id="3.40.50.2000:FF:000072">
    <property type="entry name" value="Glycosyl transferase"/>
    <property type="match status" value="1"/>
</dbReference>
<accession>A0A2R4T1W6</accession>
<dbReference type="Pfam" id="PF06722">
    <property type="entry name" value="EryCIII-like_C"/>
    <property type="match status" value="1"/>
</dbReference>
<dbReference type="KEGG" id="slk:SLUN_13875"/>
<dbReference type="GO" id="GO:0016758">
    <property type="term" value="F:hexosyltransferase activity"/>
    <property type="evidence" value="ECO:0007669"/>
    <property type="project" value="UniProtKB-ARBA"/>
</dbReference>
<dbReference type="PANTHER" id="PTHR48050">
    <property type="entry name" value="STEROL 3-BETA-GLUCOSYLTRANSFERASE"/>
    <property type="match status" value="1"/>
</dbReference>
<dbReference type="InterPro" id="IPR050426">
    <property type="entry name" value="Glycosyltransferase_28"/>
</dbReference>
<dbReference type="GeneID" id="55656354"/>
<evidence type="ECO:0000256" key="4">
    <source>
        <dbReference type="ARBA" id="ARBA00023194"/>
    </source>
</evidence>